<protein>
    <submittedName>
        <fullName evidence="1">Cytidine deaminase</fullName>
        <ecNumber evidence="1">3.5.4.5</ecNumber>
    </submittedName>
</protein>
<dbReference type="EMBL" id="SRZB01000002">
    <property type="protein sequence ID" value="TGY00354.1"/>
    <property type="molecule type" value="Genomic_DNA"/>
</dbReference>
<evidence type="ECO:0000313" key="2">
    <source>
        <dbReference type="Proteomes" id="UP000307720"/>
    </source>
</evidence>
<name>A0AC61R3P9_9FIRM</name>
<keyword evidence="1" id="KW-0378">Hydrolase</keyword>
<proteinExistence type="predicted"/>
<sequence>MTEQKLIKIALEARRFSYSPYSGFQVGAALLSCSGKVYTGCNIENAAFSPSNCAERTAFFKAVSEGVTEFSAIAIVGGKAGETADNFCAPCGVCRQVMAEFCAPETFRILLGKENLEYKEYTLGEILPQGFGKGDIS</sequence>
<dbReference type="Proteomes" id="UP000307720">
    <property type="component" value="Unassembled WGS sequence"/>
</dbReference>
<comment type="caution">
    <text evidence="1">The sequence shown here is derived from an EMBL/GenBank/DDBJ whole genome shotgun (WGS) entry which is preliminary data.</text>
</comment>
<accession>A0AC61R3P9</accession>
<organism evidence="1 2">
    <name type="scientific">Hominisplanchenecus murintestinalis</name>
    <dbReference type="NCBI Taxonomy" id="2941517"/>
    <lineage>
        <taxon>Bacteria</taxon>
        <taxon>Bacillati</taxon>
        <taxon>Bacillota</taxon>
        <taxon>Clostridia</taxon>
        <taxon>Lachnospirales</taxon>
        <taxon>Lachnospiraceae</taxon>
        <taxon>Hominisplanchenecus</taxon>
    </lineage>
</organism>
<evidence type="ECO:0000313" key="1">
    <source>
        <dbReference type="EMBL" id="TGY00354.1"/>
    </source>
</evidence>
<reference evidence="1" key="1">
    <citation type="submission" date="2019-04" db="EMBL/GenBank/DDBJ databases">
        <title>Microbes associate with the intestines of laboratory mice.</title>
        <authorList>
            <person name="Navarre W."/>
            <person name="Wong E."/>
            <person name="Huang K."/>
            <person name="Tropini C."/>
            <person name="Ng K."/>
            <person name="Yu B."/>
        </authorList>
    </citation>
    <scope>NUCLEOTIDE SEQUENCE</scope>
    <source>
        <strain evidence="1">NM72_1-8</strain>
    </source>
</reference>
<keyword evidence="2" id="KW-1185">Reference proteome</keyword>
<gene>
    <name evidence="1" type="primary">cdd</name>
    <name evidence="1" type="ORF">E5357_02295</name>
</gene>
<dbReference type="EC" id="3.5.4.5" evidence="1"/>